<keyword evidence="2" id="KW-1185">Reference proteome</keyword>
<comment type="caution">
    <text evidence="1">The sequence shown here is derived from an EMBL/GenBank/DDBJ whole genome shotgun (WGS) entry which is preliminary data.</text>
</comment>
<protein>
    <submittedName>
        <fullName evidence="1">Uncharacterized protein</fullName>
    </submittedName>
</protein>
<proteinExistence type="predicted"/>
<reference evidence="1 2" key="1">
    <citation type="submission" date="2015-08" db="EMBL/GenBank/DDBJ databases">
        <title>Draft Genome Sequence of Rathayibacter sp. Strain VKM Ac-2596 Isolated from Leaf Gall Induced by Plant-Parasitic Nematodes.</title>
        <authorList>
            <person name="Vasilenko O.V."/>
            <person name="Starodumova I.P."/>
            <person name="Tarlachkov S.V."/>
            <person name="Dorofeeva L.V."/>
            <person name="Evtushenko L.I."/>
        </authorList>
    </citation>
    <scope>NUCLEOTIDE SEQUENCE [LARGE SCALE GENOMIC DNA]</scope>
    <source>
        <strain evidence="1 2">VKM Ac-2596</strain>
    </source>
</reference>
<sequence length="66" mass="6944">MVPAEPEGNDGPADSADRPSSSTFDVSRVFPAWIRRIKASEPRGSCAAEADRSVLPLDEGAALSND</sequence>
<organism evidence="1 2">
    <name type="scientific">Rathayibacter tanaceti</name>
    <dbReference type="NCBI Taxonomy" id="1671680"/>
    <lineage>
        <taxon>Bacteria</taxon>
        <taxon>Bacillati</taxon>
        <taxon>Actinomycetota</taxon>
        <taxon>Actinomycetes</taxon>
        <taxon>Micrococcales</taxon>
        <taxon>Microbacteriaceae</taxon>
        <taxon>Rathayibacter</taxon>
    </lineage>
</organism>
<evidence type="ECO:0000313" key="1">
    <source>
        <dbReference type="EMBL" id="KZX21511.1"/>
    </source>
</evidence>
<dbReference type="Proteomes" id="UP000076717">
    <property type="component" value="Unassembled WGS sequence"/>
</dbReference>
<dbReference type="EMBL" id="LIIN01000036">
    <property type="protein sequence ID" value="KZX21511.1"/>
    <property type="molecule type" value="Genomic_DNA"/>
</dbReference>
<gene>
    <name evidence="1" type="ORF">ACH61_01362</name>
</gene>
<evidence type="ECO:0000313" key="2">
    <source>
        <dbReference type="Proteomes" id="UP000076717"/>
    </source>
</evidence>
<dbReference type="AlphaFoldDB" id="A0A166I266"/>
<accession>A0A166I266</accession>
<name>A0A166I266_9MICO</name>